<accession>A0A0L7L742</accession>
<sequence>MENQSSQEKTLPVQYGRASRAFRQFKNPPQPHMCIQDTIKDTTEKLYINVLGWQKIANPKQFSDPIPLYGGMQVAQGCGPNSNRPPLLVFAVMVNPDILKQNGKNAASATDREALVSLLCDFVEAMNPGLVLTRAPLILKDRDLAGELKDVWLAVQNKREREKGSSSDVMYKVYDIDGIGGDDNMEEERTSYKNKQNDGGSSNKTQDKKPVKSSKQILMNAGQKSEFDSGMNNCQLNQNNTNRDIRSGNSADLTYCTPVYGQIVSTRENHNQINDIQQKFAVTETPSSSFRKDLNPAHGNSTQGWDEFSKRNMSAIKHEEKKKQRCFKTEKMKPSTNGHYNFFPYFDNKTADESARADVTDPAIENDLRNEENPKIIIDPMQNLLLHSTDNKICDNTALSSIGT</sequence>
<gene>
    <name evidence="2" type="ORF">OBRU01_04740</name>
</gene>
<keyword evidence="3" id="KW-1185">Reference proteome</keyword>
<dbReference type="OrthoDB" id="545063at2759"/>
<name>A0A0L7L742_OPEBR</name>
<feature type="compositionally biased region" description="Polar residues" evidence="1">
    <location>
        <begin position="193"/>
        <end position="204"/>
    </location>
</feature>
<proteinExistence type="predicted"/>
<comment type="caution">
    <text evidence="2">The sequence shown here is derived from an EMBL/GenBank/DDBJ whole genome shotgun (WGS) entry which is preliminary data.</text>
</comment>
<organism evidence="2 3">
    <name type="scientific">Operophtera brumata</name>
    <name type="common">Winter moth</name>
    <name type="synonym">Phalaena brumata</name>
    <dbReference type="NCBI Taxonomy" id="104452"/>
    <lineage>
        <taxon>Eukaryota</taxon>
        <taxon>Metazoa</taxon>
        <taxon>Ecdysozoa</taxon>
        <taxon>Arthropoda</taxon>
        <taxon>Hexapoda</taxon>
        <taxon>Insecta</taxon>
        <taxon>Pterygota</taxon>
        <taxon>Neoptera</taxon>
        <taxon>Endopterygota</taxon>
        <taxon>Lepidoptera</taxon>
        <taxon>Glossata</taxon>
        <taxon>Ditrysia</taxon>
        <taxon>Geometroidea</taxon>
        <taxon>Geometridae</taxon>
        <taxon>Larentiinae</taxon>
        <taxon>Operophtera</taxon>
    </lineage>
</organism>
<evidence type="ECO:0000313" key="3">
    <source>
        <dbReference type="Proteomes" id="UP000037510"/>
    </source>
</evidence>
<feature type="region of interest" description="Disordered" evidence="1">
    <location>
        <begin position="287"/>
        <end position="306"/>
    </location>
</feature>
<evidence type="ECO:0000313" key="2">
    <source>
        <dbReference type="EMBL" id="KOB71190.1"/>
    </source>
</evidence>
<dbReference type="EMBL" id="JTDY01002552">
    <property type="protein sequence ID" value="KOB71190.1"/>
    <property type="molecule type" value="Genomic_DNA"/>
</dbReference>
<dbReference type="AlphaFoldDB" id="A0A0L7L742"/>
<protein>
    <submittedName>
        <fullName evidence="2">Olfactory receptor 29</fullName>
    </submittedName>
</protein>
<dbReference type="Proteomes" id="UP000037510">
    <property type="component" value="Unassembled WGS sequence"/>
</dbReference>
<keyword evidence="2" id="KW-0675">Receptor</keyword>
<reference evidence="2 3" key="1">
    <citation type="journal article" date="2015" name="Genome Biol. Evol.">
        <title>The genome of winter moth (Operophtera brumata) provides a genomic perspective on sexual dimorphism and phenology.</title>
        <authorList>
            <person name="Derks M.F."/>
            <person name="Smit S."/>
            <person name="Salis L."/>
            <person name="Schijlen E."/>
            <person name="Bossers A."/>
            <person name="Mateman C."/>
            <person name="Pijl A.S."/>
            <person name="de Ridder D."/>
            <person name="Groenen M.A."/>
            <person name="Visser M.E."/>
            <person name="Megens H.J."/>
        </authorList>
    </citation>
    <scope>NUCLEOTIDE SEQUENCE [LARGE SCALE GENOMIC DNA]</scope>
    <source>
        <strain evidence="2">WM2013NL</strain>
        <tissue evidence="2">Head and thorax</tissue>
    </source>
</reference>
<feature type="region of interest" description="Disordered" evidence="1">
    <location>
        <begin position="180"/>
        <end position="215"/>
    </location>
</feature>
<evidence type="ECO:0000256" key="1">
    <source>
        <dbReference type="SAM" id="MobiDB-lite"/>
    </source>
</evidence>